<dbReference type="EMBL" id="CAADFU010000066">
    <property type="protein sequence ID" value="VFK46046.1"/>
    <property type="molecule type" value="Genomic_DNA"/>
</dbReference>
<evidence type="ECO:0000313" key="3">
    <source>
        <dbReference type="EMBL" id="VFK46046.1"/>
    </source>
</evidence>
<accession>A0A450YG74</accession>
<dbReference type="AlphaFoldDB" id="A0A450YG74"/>
<organism evidence="2">
    <name type="scientific">Candidatus Kentrum sp. SD</name>
    <dbReference type="NCBI Taxonomy" id="2126332"/>
    <lineage>
        <taxon>Bacteria</taxon>
        <taxon>Pseudomonadati</taxon>
        <taxon>Pseudomonadota</taxon>
        <taxon>Gammaproteobacteria</taxon>
        <taxon>Candidatus Kentrum</taxon>
    </lineage>
</organism>
<feature type="domain" description="Hydantoinase B/oxoprolinase" evidence="1">
    <location>
        <begin position="46"/>
        <end position="123"/>
    </location>
</feature>
<dbReference type="EMBL" id="CAADFR010000062">
    <property type="protein sequence ID" value="VFK40529.1"/>
    <property type="molecule type" value="Genomic_DNA"/>
</dbReference>
<dbReference type="GO" id="GO:0003824">
    <property type="term" value="F:catalytic activity"/>
    <property type="evidence" value="ECO:0007669"/>
    <property type="project" value="InterPro"/>
</dbReference>
<evidence type="ECO:0000313" key="2">
    <source>
        <dbReference type="EMBL" id="VFK40529.1"/>
    </source>
</evidence>
<sequence length="138" mass="14837">MLSINYSYFAFDGTIHAIFPQFIGHAQLTFGNLRHQYFDPIRGGAGGKGMVRRIRFLKPLSAGILSNHRKIPPFGMAGGEPGQVGRNWVERVDGRCEELASTEEVAMGAGDVLVIETPGGGGCRGDRPVAPTPKIVEA</sequence>
<gene>
    <name evidence="3" type="ORF">BECKSD772E_GA0070983_10665</name>
    <name evidence="2" type="ORF">BECKSD772F_GA0070984_10626</name>
</gene>
<protein>
    <submittedName>
        <fullName evidence="2">Hydantoinase B/oxoprolinase</fullName>
    </submittedName>
</protein>
<dbReference type="Pfam" id="PF02538">
    <property type="entry name" value="Hydantoinase_B"/>
    <property type="match status" value="1"/>
</dbReference>
<reference evidence="2" key="1">
    <citation type="submission" date="2019-02" db="EMBL/GenBank/DDBJ databases">
        <authorList>
            <person name="Gruber-Vodicka R. H."/>
            <person name="Seah K. B. B."/>
        </authorList>
    </citation>
    <scope>NUCLEOTIDE SEQUENCE</scope>
    <source>
        <strain evidence="3">BECK_S1320</strain>
        <strain evidence="2">BECK_S1321</strain>
    </source>
</reference>
<dbReference type="InterPro" id="IPR003692">
    <property type="entry name" value="Hydantoinase_B"/>
</dbReference>
<name>A0A450YG74_9GAMM</name>
<proteinExistence type="predicted"/>
<evidence type="ECO:0000259" key="1">
    <source>
        <dbReference type="Pfam" id="PF02538"/>
    </source>
</evidence>